<evidence type="ECO:0000256" key="1">
    <source>
        <dbReference type="ARBA" id="ARBA00022801"/>
    </source>
</evidence>
<dbReference type="Pfam" id="PF00326">
    <property type="entry name" value="Peptidase_S9"/>
    <property type="match status" value="1"/>
</dbReference>
<dbReference type="Pfam" id="PF07676">
    <property type="entry name" value="PD40"/>
    <property type="match status" value="2"/>
</dbReference>
<dbReference type="SUPFAM" id="SSF53474">
    <property type="entry name" value="alpha/beta-Hydrolases"/>
    <property type="match status" value="1"/>
</dbReference>
<gene>
    <name evidence="4" type="ORF">QRT05_11930</name>
</gene>
<keyword evidence="2" id="KW-0645">Protease</keyword>
<dbReference type="InterPro" id="IPR029058">
    <property type="entry name" value="AB_hydrolase_fold"/>
</dbReference>
<dbReference type="Gene3D" id="2.120.10.30">
    <property type="entry name" value="TolB, C-terminal domain"/>
    <property type="match status" value="1"/>
</dbReference>
<evidence type="ECO:0000256" key="2">
    <source>
        <dbReference type="ARBA" id="ARBA00022825"/>
    </source>
</evidence>
<evidence type="ECO:0000259" key="3">
    <source>
        <dbReference type="Pfam" id="PF00326"/>
    </source>
</evidence>
<sequence length="649" mass="68634">MIPDDLALLHVPGTPAVLPDGSAAIVSVVHPDLEADEYRGSLWTVPLDGAAPRPLTRGFRDTAPAVSPDGRWVAFCRAEKDGKPQVFLVEATGGEPVALTDAPLGAASPVFSPDGTRIAFLARVPEPGRYEPDGSPAAEAPRHITELRYRADGIGFVRDRPQHLFVLDLPAPDAAVAIDGVPSATALTSGPDGVGTFTWLDDAALAATMARHASREVDLRSDVVRVDARFPEEPTPLTDADQGSTLDVSTVRAAADGSLLWFVASDLGDTGLDFVASQSGLFELSLAEGGAPRRLTDPDTVDLLPELLVEHDGRPVVADQRRGAVHLVRVDVVGAMTDLVSGPVVVTAAGSGGGALVAVRAAAGDAGELVLVGSEEPLTDFSAPLRATGRTRQGVELTATAPDGYPMHGWLTTPDPARYGEGPYPTILMIHGGPFAQYTHALFDEVQVLVEAGYAVVHGNPRGSSGYGRDHGLAIAQRFGTVDADDVLALLDAALGDPRLDASRVGVMGGSYGGYMTAWLTTRTDRFAAAIVERGFLDPVSFVGSSDIGWFFGGAYLGEDPAAVAAQSPMAHVGEVSTPTLVIHSEQDWRCPVEQGQRWFVELRRRGVHAELLLFPGEGHELTRSGRPRHRQARFEHVLAWWAARLPVA</sequence>
<organism evidence="4 5">
    <name type="scientific">Cellulomonas edaphi</name>
    <dbReference type="NCBI Taxonomy" id="3053468"/>
    <lineage>
        <taxon>Bacteria</taxon>
        <taxon>Bacillati</taxon>
        <taxon>Actinomycetota</taxon>
        <taxon>Actinomycetes</taxon>
        <taxon>Micrococcales</taxon>
        <taxon>Cellulomonadaceae</taxon>
        <taxon>Cellulomonas</taxon>
    </lineage>
</organism>
<keyword evidence="2" id="KW-0720">Serine protease</keyword>
<dbReference type="EC" id="3.4.-.-" evidence="4"/>
<name>A0ABT7S8W5_9CELL</name>
<dbReference type="Gene3D" id="3.40.50.1820">
    <property type="entry name" value="alpha/beta hydrolase"/>
    <property type="match status" value="1"/>
</dbReference>
<reference evidence="4 5" key="1">
    <citation type="submission" date="2023-06" db="EMBL/GenBank/DDBJ databases">
        <title>Cellulomonas sp. MW9 Whole genome sequence.</title>
        <authorList>
            <person name="Park S."/>
        </authorList>
    </citation>
    <scope>NUCLEOTIDE SEQUENCE [LARGE SCALE GENOMIC DNA]</scope>
    <source>
        <strain evidence="4 5">MW9</strain>
    </source>
</reference>
<keyword evidence="1 4" id="KW-0378">Hydrolase</keyword>
<dbReference type="SUPFAM" id="SSF82171">
    <property type="entry name" value="DPP6 N-terminal domain-like"/>
    <property type="match status" value="1"/>
</dbReference>
<dbReference type="RefSeq" id="WP_289447496.1">
    <property type="nucleotide sequence ID" value="NZ_JAUCGR010000003.1"/>
</dbReference>
<evidence type="ECO:0000313" key="5">
    <source>
        <dbReference type="Proteomes" id="UP001321453"/>
    </source>
</evidence>
<protein>
    <submittedName>
        <fullName evidence="4">S9 family peptidase</fullName>
        <ecNumber evidence="4">3.4.-.-</ecNumber>
    </submittedName>
</protein>
<dbReference type="PANTHER" id="PTHR42776:SF27">
    <property type="entry name" value="DIPEPTIDYL PEPTIDASE FAMILY MEMBER 6"/>
    <property type="match status" value="1"/>
</dbReference>
<evidence type="ECO:0000313" key="4">
    <source>
        <dbReference type="EMBL" id="MDM7832045.1"/>
    </source>
</evidence>
<feature type="domain" description="Peptidase S9 prolyl oligopeptidase catalytic" evidence="3">
    <location>
        <begin position="444"/>
        <end position="644"/>
    </location>
</feature>
<dbReference type="Proteomes" id="UP001321453">
    <property type="component" value="Unassembled WGS sequence"/>
</dbReference>
<proteinExistence type="predicted"/>
<dbReference type="InterPro" id="IPR011659">
    <property type="entry name" value="WD40"/>
</dbReference>
<dbReference type="PANTHER" id="PTHR42776">
    <property type="entry name" value="SERINE PEPTIDASE S9 FAMILY MEMBER"/>
    <property type="match status" value="1"/>
</dbReference>
<dbReference type="InterPro" id="IPR011042">
    <property type="entry name" value="6-blade_b-propeller_TolB-like"/>
</dbReference>
<dbReference type="InterPro" id="IPR001375">
    <property type="entry name" value="Peptidase_S9_cat"/>
</dbReference>
<keyword evidence="5" id="KW-1185">Reference proteome</keyword>
<dbReference type="EMBL" id="JAUCGR010000003">
    <property type="protein sequence ID" value="MDM7832045.1"/>
    <property type="molecule type" value="Genomic_DNA"/>
</dbReference>
<accession>A0ABT7S8W5</accession>
<dbReference type="GO" id="GO:0016787">
    <property type="term" value="F:hydrolase activity"/>
    <property type="evidence" value="ECO:0007669"/>
    <property type="project" value="UniProtKB-KW"/>
</dbReference>
<comment type="caution">
    <text evidence="4">The sequence shown here is derived from an EMBL/GenBank/DDBJ whole genome shotgun (WGS) entry which is preliminary data.</text>
</comment>